<comment type="subcellular location">
    <subcellularLocation>
        <location evidence="1">Cell envelope</location>
    </subcellularLocation>
</comment>
<dbReference type="InterPro" id="IPR038352">
    <property type="entry name" value="Imelysin_sf"/>
</dbReference>
<dbReference type="Gene3D" id="1.20.1420.20">
    <property type="entry name" value="M75 peptidase, HXXE motif"/>
    <property type="match status" value="1"/>
</dbReference>
<accession>A0A3B8WHL0</accession>
<evidence type="ECO:0000256" key="1">
    <source>
        <dbReference type="ARBA" id="ARBA00004196"/>
    </source>
</evidence>
<gene>
    <name evidence="4" type="ORF">DCF82_17870</name>
</gene>
<dbReference type="Proteomes" id="UP000261325">
    <property type="component" value="Unassembled WGS sequence"/>
</dbReference>
<name>A0A3B8WHL0_MARNT</name>
<feature type="non-terminal residue" evidence="4">
    <location>
        <position position="179"/>
    </location>
</feature>
<dbReference type="InterPro" id="IPR018976">
    <property type="entry name" value="Imelysin-like"/>
</dbReference>
<comment type="caution">
    <text evidence="4">The sequence shown here is derived from an EMBL/GenBank/DDBJ whole genome shotgun (WGS) entry which is preliminary data.</text>
</comment>
<evidence type="ECO:0000256" key="2">
    <source>
        <dbReference type="ARBA" id="ARBA00022729"/>
    </source>
</evidence>
<feature type="domain" description="Imelysin-like" evidence="3">
    <location>
        <begin position="2"/>
        <end position="178"/>
    </location>
</feature>
<evidence type="ECO:0000313" key="4">
    <source>
        <dbReference type="EMBL" id="HAC29651.1"/>
    </source>
</evidence>
<dbReference type="InterPro" id="IPR034984">
    <property type="entry name" value="Imelysin-like_IPPA"/>
</dbReference>
<sequence length="179" mass="19812">QFQFWPDPKNLVARKARYLLGTEAPVNADVINQSGVAVQGFPMAEYLLFDEQLNSGENALPAAKNCEVLSAVTRHMARIARNLADNWANFKQHYLDTAPYRDTTVKAGMTALEILEERRLAQPMGLRGNGKRNPYITDAWRSGKSLMAVEATVAGLENFYLPGLTTLLKTAGEAELADR</sequence>
<organism evidence="4 5">
    <name type="scientific">Marinobacter nauticus</name>
    <name type="common">Marinobacter hydrocarbonoclasticus</name>
    <name type="synonym">Marinobacter aquaeolei</name>
    <dbReference type="NCBI Taxonomy" id="2743"/>
    <lineage>
        <taxon>Bacteria</taxon>
        <taxon>Pseudomonadati</taxon>
        <taxon>Pseudomonadota</taxon>
        <taxon>Gammaproteobacteria</taxon>
        <taxon>Pseudomonadales</taxon>
        <taxon>Marinobacteraceae</taxon>
        <taxon>Marinobacter</taxon>
    </lineage>
</organism>
<feature type="non-terminal residue" evidence="4">
    <location>
        <position position="1"/>
    </location>
</feature>
<dbReference type="Pfam" id="PF09375">
    <property type="entry name" value="Peptidase_M75"/>
    <property type="match status" value="1"/>
</dbReference>
<dbReference type="AlphaFoldDB" id="A0A3B8WHL0"/>
<proteinExistence type="predicted"/>
<reference evidence="4 5" key="1">
    <citation type="journal article" date="2018" name="Nat. Biotechnol.">
        <title>A standardized bacterial taxonomy based on genome phylogeny substantially revises the tree of life.</title>
        <authorList>
            <person name="Parks D.H."/>
            <person name="Chuvochina M."/>
            <person name="Waite D.W."/>
            <person name="Rinke C."/>
            <person name="Skarshewski A."/>
            <person name="Chaumeil P.A."/>
            <person name="Hugenholtz P."/>
        </authorList>
    </citation>
    <scope>NUCLEOTIDE SEQUENCE [LARGE SCALE GENOMIC DNA]</scope>
    <source>
        <strain evidence="4">UBA9049</strain>
    </source>
</reference>
<keyword evidence="2" id="KW-0732">Signal</keyword>
<evidence type="ECO:0000313" key="5">
    <source>
        <dbReference type="Proteomes" id="UP000261325"/>
    </source>
</evidence>
<dbReference type="CDD" id="cd14659">
    <property type="entry name" value="Imelysin-like_IPPA"/>
    <property type="match status" value="1"/>
</dbReference>
<dbReference type="GO" id="GO:0030313">
    <property type="term" value="C:cell envelope"/>
    <property type="evidence" value="ECO:0007669"/>
    <property type="project" value="UniProtKB-SubCell"/>
</dbReference>
<protein>
    <recommendedName>
        <fullName evidence="3">Imelysin-like domain-containing protein</fullName>
    </recommendedName>
</protein>
<evidence type="ECO:0000259" key="3">
    <source>
        <dbReference type="Pfam" id="PF09375"/>
    </source>
</evidence>
<dbReference type="EMBL" id="DLYI01000240">
    <property type="protein sequence ID" value="HAC29651.1"/>
    <property type="molecule type" value="Genomic_DNA"/>
</dbReference>